<gene>
    <name evidence="2" type="ORF">N4S67_20420</name>
</gene>
<evidence type="ECO:0008006" key="4">
    <source>
        <dbReference type="Google" id="ProtNLM"/>
    </source>
</evidence>
<name>A0ABT2MEV5_9MYCO</name>
<organism evidence="2 3">
    <name type="scientific">Mycobacterium deserti</name>
    <dbReference type="NCBI Taxonomy" id="2978347"/>
    <lineage>
        <taxon>Bacteria</taxon>
        <taxon>Bacillati</taxon>
        <taxon>Actinomycetota</taxon>
        <taxon>Actinomycetes</taxon>
        <taxon>Mycobacteriales</taxon>
        <taxon>Mycobacteriaceae</taxon>
        <taxon>Mycobacterium</taxon>
    </lineage>
</organism>
<sequence>MIATAVAAATLLAAPAGAQPGSIDDRGFVDTAARCDTSAAAVAFGRTEYALIAICRETGRYEYRGVRLNDDALLSVTAVETANGVFTAENDAVTYTFSAKELAVAENGELVRADPMVAYVEPRLTDED</sequence>
<dbReference type="RefSeq" id="WP_260994847.1">
    <property type="nucleotide sequence ID" value="NZ_JAODWD010000005.1"/>
</dbReference>
<evidence type="ECO:0000313" key="2">
    <source>
        <dbReference type="EMBL" id="MCT7660772.1"/>
    </source>
</evidence>
<accession>A0ABT2MEV5</accession>
<reference evidence="3" key="1">
    <citation type="submission" date="2023-07" db="EMBL/GenBank/DDBJ databases">
        <authorList>
            <person name="Deng Y."/>
            <person name="Zhang Y.-Q."/>
        </authorList>
    </citation>
    <scope>NUCLEOTIDE SEQUENCE [LARGE SCALE GENOMIC DNA]</scope>
    <source>
        <strain evidence="3">CPCC 205710</strain>
    </source>
</reference>
<protein>
    <recommendedName>
        <fullName evidence="4">Serine/threonine protein kinase</fullName>
    </recommendedName>
</protein>
<comment type="caution">
    <text evidence="2">The sequence shown here is derived from an EMBL/GenBank/DDBJ whole genome shotgun (WGS) entry which is preliminary data.</text>
</comment>
<evidence type="ECO:0000313" key="3">
    <source>
        <dbReference type="Proteomes" id="UP001206639"/>
    </source>
</evidence>
<evidence type="ECO:0000256" key="1">
    <source>
        <dbReference type="SAM" id="SignalP"/>
    </source>
</evidence>
<keyword evidence="1" id="KW-0732">Signal</keyword>
<feature type="chain" id="PRO_5047097274" description="Serine/threonine protein kinase" evidence="1">
    <location>
        <begin position="19"/>
        <end position="128"/>
    </location>
</feature>
<feature type="signal peptide" evidence="1">
    <location>
        <begin position="1"/>
        <end position="18"/>
    </location>
</feature>
<proteinExistence type="predicted"/>
<dbReference type="Proteomes" id="UP001206639">
    <property type="component" value="Unassembled WGS sequence"/>
</dbReference>
<keyword evidence="3" id="KW-1185">Reference proteome</keyword>
<dbReference type="EMBL" id="JAODWD010000005">
    <property type="protein sequence ID" value="MCT7660772.1"/>
    <property type="molecule type" value="Genomic_DNA"/>
</dbReference>